<dbReference type="AlphaFoldDB" id="A0A0C1RF07"/>
<comment type="caution">
    <text evidence="2">The sequence shown here is derived from an EMBL/GenBank/DDBJ whole genome shotgun (WGS) entry which is preliminary data.</text>
</comment>
<name>A0A0C1RF07_9CYAN</name>
<dbReference type="EMBL" id="JHEG04000001">
    <property type="protein sequence ID" value="KAF3886780.1"/>
    <property type="molecule type" value="Genomic_DNA"/>
</dbReference>
<reference evidence="2" key="1">
    <citation type="journal article" date="2015" name="Genome Announc.">
        <title>Draft Genome Sequence of Tolypothrix boutellei Strain VB521301.</title>
        <authorList>
            <person name="Chandrababunaidu M.M."/>
            <person name="Singh D."/>
            <person name="Sen D."/>
            <person name="Bhan S."/>
            <person name="Das S."/>
            <person name="Gupta A."/>
            <person name="Adhikary S.P."/>
            <person name="Tripathy S."/>
        </authorList>
    </citation>
    <scope>NUCLEOTIDE SEQUENCE</scope>
    <source>
        <strain evidence="2">VB521301</strain>
    </source>
</reference>
<dbReference type="Gene3D" id="3.40.50.720">
    <property type="entry name" value="NAD(P)-binding Rossmann-like Domain"/>
    <property type="match status" value="1"/>
</dbReference>
<accession>A0A0C1RF07</accession>
<keyword evidence="3" id="KW-1185">Reference proteome</keyword>
<evidence type="ECO:0000313" key="2">
    <source>
        <dbReference type="EMBL" id="KIE10765.1"/>
    </source>
</evidence>
<evidence type="ECO:0000313" key="1">
    <source>
        <dbReference type="EMBL" id="KAF3886780.1"/>
    </source>
</evidence>
<gene>
    <name evidence="2" type="ORF">DA73_0219960</name>
    <name evidence="1" type="ORF">DA73_0400015785</name>
</gene>
<dbReference type="OrthoDB" id="3398374at2"/>
<dbReference type="EMBL" id="JHEG02000048">
    <property type="protein sequence ID" value="KIE10765.1"/>
    <property type="molecule type" value="Genomic_DNA"/>
</dbReference>
<proteinExistence type="predicted"/>
<dbReference type="Proteomes" id="UP000029738">
    <property type="component" value="Unassembled WGS sequence"/>
</dbReference>
<organism evidence="2">
    <name type="scientific">Tolypothrix bouteillei VB521301</name>
    <dbReference type="NCBI Taxonomy" id="1479485"/>
    <lineage>
        <taxon>Bacteria</taxon>
        <taxon>Bacillati</taxon>
        <taxon>Cyanobacteriota</taxon>
        <taxon>Cyanophyceae</taxon>
        <taxon>Nostocales</taxon>
        <taxon>Tolypothrichaceae</taxon>
        <taxon>Tolypothrix</taxon>
    </lineage>
</organism>
<dbReference type="InterPro" id="IPR011992">
    <property type="entry name" value="EF-hand-dom_pair"/>
</dbReference>
<reference evidence="1" key="2">
    <citation type="submission" date="2019-11" db="EMBL/GenBank/DDBJ databases">
        <title>Improved Assembly of Tolypothrix boutellei genome.</title>
        <authorList>
            <person name="Sarangi A.N."/>
            <person name="Mukherjee M."/>
            <person name="Ghosh S."/>
            <person name="Singh D."/>
            <person name="Das A."/>
            <person name="Kant S."/>
            <person name="Prusty A."/>
            <person name="Tripathy S."/>
        </authorList>
    </citation>
    <scope>NUCLEOTIDE SEQUENCE</scope>
    <source>
        <strain evidence="1">VB521301</strain>
    </source>
</reference>
<dbReference type="SUPFAM" id="SSF47473">
    <property type="entry name" value="EF-hand"/>
    <property type="match status" value="1"/>
</dbReference>
<dbReference type="STRING" id="1479485.DA73_0219960"/>
<protein>
    <submittedName>
        <fullName evidence="2">Uncharacterized protein</fullName>
    </submittedName>
</protein>
<dbReference type="RefSeq" id="WP_038081550.1">
    <property type="nucleotide sequence ID" value="NZ_JHEG04000001.1"/>
</dbReference>
<evidence type="ECO:0000313" key="3">
    <source>
        <dbReference type="Proteomes" id="UP000029738"/>
    </source>
</evidence>
<sequence>MSFKKVIVFVSDLEYIPARQFIGLLENLSDAFEVCVFQPSDMLSVATTLEAVESILDDSNPLEAVGEVSQPYEAAVMFIVPADLFQAKQLTHSFLKLAREVGIQRLGWVAPACPEESRLGKILAMAEAYVRSQEADTLVVRHAPLFSDILIQKQELKNSSTIPMPLNNRALPWIDPKVVSEGLYKWITGQVNNESPYVLMGSTYLTGKDIVRELCEVLQQNANSRKFLAKHFQSVKFDDNGLVDVEKLFPDLLELGYRYDGARTLLEETDGEKSDVLAFEELISALCKYGLCDFYDNKQELVRWLGRESISLKEWANENPNDVVGDRTPMVEEQPDLFGETETPDSVFALKSSAGAGCGGF</sequence>